<dbReference type="Gene3D" id="1.10.10.10">
    <property type="entry name" value="Winged helix-like DNA-binding domain superfamily/Winged helix DNA-binding domain"/>
    <property type="match status" value="1"/>
</dbReference>
<reference evidence="1" key="1">
    <citation type="submission" date="2018-05" db="EMBL/GenBank/DDBJ databases">
        <authorList>
            <person name="Lanie J.A."/>
            <person name="Ng W.-L."/>
            <person name="Kazmierczak K.M."/>
            <person name="Andrzejewski T.M."/>
            <person name="Davidsen T.M."/>
            <person name="Wayne K.J."/>
            <person name="Tettelin H."/>
            <person name="Glass J.I."/>
            <person name="Rusch D."/>
            <person name="Podicherti R."/>
            <person name="Tsui H.-C.T."/>
            <person name="Winkler M.E."/>
        </authorList>
    </citation>
    <scope>NUCLEOTIDE SEQUENCE</scope>
</reference>
<dbReference type="GO" id="GO:0006313">
    <property type="term" value="P:DNA transposition"/>
    <property type="evidence" value="ECO:0007669"/>
    <property type="project" value="InterPro"/>
</dbReference>
<protein>
    <submittedName>
        <fullName evidence="1">Uncharacterized protein</fullName>
    </submittedName>
</protein>
<dbReference type="GO" id="GO:0004803">
    <property type="term" value="F:transposase activity"/>
    <property type="evidence" value="ECO:0007669"/>
    <property type="project" value="InterPro"/>
</dbReference>
<dbReference type="SUPFAM" id="SSF46689">
    <property type="entry name" value="Homeodomain-like"/>
    <property type="match status" value="1"/>
</dbReference>
<sequence>MSSSPDQIKEELLHIEIAVELDQGKSTNEVAEKFGIKLLVVKAIAKIIGSDQPQTKTVKSRRFSEGEREVLVGRIEAGETVEDIGAEAGVTENTLRRWCKLRGITPPRILEQISLAEQREIRELLEEQVWQDIAQAYNVSRDAIEELKEPAHRQLDTETLSYLFELLREQPAAAAKKLCGIAKEAGLDIPENAVSSYRKRLKSLNII</sequence>
<proteinExistence type="predicted"/>
<dbReference type="EMBL" id="UINC01001902">
    <property type="protein sequence ID" value="SUZ90542.1"/>
    <property type="molecule type" value="Genomic_DNA"/>
</dbReference>
<dbReference type="InterPro" id="IPR009057">
    <property type="entry name" value="Homeodomain-like_sf"/>
</dbReference>
<dbReference type="InterPro" id="IPR002514">
    <property type="entry name" value="Transposase_8"/>
</dbReference>
<evidence type="ECO:0000313" key="1">
    <source>
        <dbReference type="EMBL" id="SUZ90542.1"/>
    </source>
</evidence>
<accession>A0A381RFG7</accession>
<dbReference type="Pfam" id="PF01527">
    <property type="entry name" value="HTH_Tnp_1"/>
    <property type="match status" value="1"/>
</dbReference>
<gene>
    <name evidence="1" type="ORF">METZ01_LOCUS43396</name>
</gene>
<organism evidence="1">
    <name type="scientific">marine metagenome</name>
    <dbReference type="NCBI Taxonomy" id="408172"/>
    <lineage>
        <taxon>unclassified sequences</taxon>
        <taxon>metagenomes</taxon>
        <taxon>ecological metagenomes</taxon>
    </lineage>
</organism>
<dbReference type="GO" id="GO:0003677">
    <property type="term" value="F:DNA binding"/>
    <property type="evidence" value="ECO:0007669"/>
    <property type="project" value="InterPro"/>
</dbReference>
<dbReference type="InterPro" id="IPR036388">
    <property type="entry name" value="WH-like_DNA-bd_sf"/>
</dbReference>
<dbReference type="AlphaFoldDB" id="A0A381RFG7"/>
<name>A0A381RFG7_9ZZZZ</name>